<dbReference type="Proteomes" id="UP000325672">
    <property type="component" value="Unassembled WGS sequence"/>
</dbReference>
<organism evidence="1 2">
    <name type="scientific">Aspergillus pseudotamarii</name>
    <dbReference type="NCBI Taxonomy" id="132259"/>
    <lineage>
        <taxon>Eukaryota</taxon>
        <taxon>Fungi</taxon>
        <taxon>Dikarya</taxon>
        <taxon>Ascomycota</taxon>
        <taxon>Pezizomycotina</taxon>
        <taxon>Eurotiomycetes</taxon>
        <taxon>Eurotiomycetidae</taxon>
        <taxon>Eurotiales</taxon>
        <taxon>Aspergillaceae</taxon>
        <taxon>Aspergillus</taxon>
        <taxon>Aspergillus subgen. Circumdati</taxon>
    </lineage>
</organism>
<accession>A0A5N6T6F0</accession>
<dbReference type="Pfam" id="PF12311">
    <property type="entry name" value="DUF3632"/>
    <property type="match status" value="1"/>
</dbReference>
<dbReference type="RefSeq" id="XP_031917882.1">
    <property type="nucleotide sequence ID" value="XM_032062745.1"/>
</dbReference>
<dbReference type="EMBL" id="ML743556">
    <property type="protein sequence ID" value="KAE8141819.1"/>
    <property type="molecule type" value="Genomic_DNA"/>
</dbReference>
<keyword evidence="2" id="KW-1185">Reference proteome</keyword>
<dbReference type="InterPro" id="IPR022085">
    <property type="entry name" value="OpdG"/>
</dbReference>
<evidence type="ECO:0000313" key="2">
    <source>
        <dbReference type="Proteomes" id="UP000325672"/>
    </source>
</evidence>
<sequence>MVSDNKVFQPLDIKLFGPHDDEEDLFFKNLLLSLVGGETTPDQAANDLDKWIVEKANKGFEERKKYPDPWNVPSPEDPSCVAPNPSGLITCFFESFARLGSAFPPGHVGQDRLIQFLEALRAMPMHAVPNYLPNDPPEDWYYMLELWPFGDSWLGLTEVFRTEAEDCGYPYATFATLGSDMQIGWRNWQSFLARVTALGFVDCSFLCSLEGILPQSILLADSRISGDVIGGVQWILQPDTGAYVYRQCKAVEKVSESDSRAMWSFERWRQWKVRLASVSGDNRFAPEVRQIAKSAVDRMVNLDTEDCSVAGSV</sequence>
<dbReference type="OrthoDB" id="3350591at2759"/>
<protein>
    <submittedName>
        <fullName evidence="1">Uncharacterized protein</fullName>
    </submittedName>
</protein>
<reference evidence="1 2" key="1">
    <citation type="submission" date="2019-04" db="EMBL/GenBank/DDBJ databases">
        <title>Friends and foes A comparative genomics study of 23 Aspergillus species from section Flavi.</title>
        <authorList>
            <consortium name="DOE Joint Genome Institute"/>
            <person name="Kjaerbolling I."/>
            <person name="Vesth T."/>
            <person name="Frisvad J.C."/>
            <person name="Nybo J.L."/>
            <person name="Theobald S."/>
            <person name="Kildgaard S."/>
            <person name="Isbrandt T."/>
            <person name="Kuo A."/>
            <person name="Sato A."/>
            <person name="Lyhne E.K."/>
            <person name="Kogle M.E."/>
            <person name="Wiebenga A."/>
            <person name="Kun R.S."/>
            <person name="Lubbers R.J."/>
            <person name="Makela M.R."/>
            <person name="Barry K."/>
            <person name="Chovatia M."/>
            <person name="Clum A."/>
            <person name="Daum C."/>
            <person name="Haridas S."/>
            <person name="He G."/>
            <person name="LaButti K."/>
            <person name="Lipzen A."/>
            <person name="Mondo S."/>
            <person name="Riley R."/>
            <person name="Salamov A."/>
            <person name="Simmons B.A."/>
            <person name="Magnuson J.K."/>
            <person name="Henrissat B."/>
            <person name="Mortensen U.H."/>
            <person name="Larsen T.O."/>
            <person name="Devries R.P."/>
            <person name="Grigoriev I.V."/>
            <person name="Machida M."/>
            <person name="Baker S.E."/>
            <person name="Andersen M.R."/>
        </authorList>
    </citation>
    <scope>NUCLEOTIDE SEQUENCE [LARGE SCALE GENOMIC DNA]</scope>
    <source>
        <strain evidence="1 2">CBS 117625</strain>
    </source>
</reference>
<dbReference type="GeneID" id="43646955"/>
<gene>
    <name evidence="1" type="ORF">BDV38DRAFT_295648</name>
</gene>
<evidence type="ECO:0000313" key="1">
    <source>
        <dbReference type="EMBL" id="KAE8141819.1"/>
    </source>
</evidence>
<proteinExistence type="predicted"/>
<name>A0A5N6T6F0_ASPPS</name>
<dbReference type="AlphaFoldDB" id="A0A5N6T6F0"/>